<dbReference type="Gene3D" id="3.30.70.1290">
    <property type="entry name" value="Transposase IS200-like"/>
    <property type="match status" value="1"/>
</dbReference>
<dbReference type="GO" id="GO:0003677">
    <property type="term" value="F:DNA binding"/>
    <property type="evidence" value="ECO:0007669"/>
    <property type="project" value="InterPro"/>
</dbReference>
<organism evidence="2 3">
    <name type="scientific">Neiella litorisoli</name>
    <dbReference type="NCBI Taxonomy" id="2771431"/>
    <lineage>
        <taxon>Bacteria</taxon>
        <taxon>Pseudomonadati</taxon>
        <taxon>Pseudomonadota</taxon>
        <taxon>Gammaproteobacteria</taxon>
        <taxon>Alteromonadales</taxon>
        <taxon>Echinimonadaceae</taxon>
        <taxon>Neiella</taxon>
    </lineage>
</organism>
<evidence type="ECO:0000259" key="1">
    <source>
        <dbReference type="SMART" id="SM01321"/>
    </source>
</evidence>
<sequence length="164" mass="19413">MSLSSPLLGAFLCEQLRGDRTPRVNPWMNESGRLYAADMEIRISSHGIYLLQYHIVWVTKYRRRILKPFVVEYLRKVLPNQIRSMPSVTIEQMGFDDDHMHMLMIIPPRYLLSELICQLKAQSASHMRKAFKWLSIKVYWKENVIWWPSNFLSSVGLDEVMILR</sequence>
<evidence type="ECO:0000313" key="2">
    <source>
        <dbReference type="EMBL" id="MBD1389798.1"/>
    </source>
</evidence>
<dbReference type="InterPro" id="IPR036515">
    <property type="entry name" value="Transposase_17_sf"/>
</dbReference>
<keyword evidence="3" id="KW-1185">Reference proteome</keyword>
<dbReference type="PANTHER" id="PTHR33360:SF2">
    <property type="entry name" value="TRANSPOSASE FOR INSERTION SEQUENCE ELEMENT IS200"/>
    <property type="match status" value="1"/>
</dbReference>
<reference evidence="2" key="1">
    <citation type="submission" date="2020-09" db="EMBL/GenBank/DDBJ databases">
        <title>A novel bacterium of genus Neiella, isolated from South China Sea.</title>
        <authorList>
            <person name="Huang H."/>
            <person name="Mo K."/>
            <person name="Hu Y."/>
        </authorList>
    </citation>
    <scope>NUCLEOTIDE SEQUENCE</scope>
    <source>
        <strain evidence="2">HB171785</strain>
    </source>
</reference>
<dbReference type="AlphaFoldDB" id="A0A8J6QJ20"/>
<name>A0A8J6QJ20_9GAMM</name>
<dbReference type="InterPro" id="IPR002686">
    <property type="entry name" value="Transposase_17"/>
</dbReference>
<evidence type="ECO:0000313" key="3">
    <source>
        <dbReference type="Proteomes" id="UP000638014"/>
    </source>
</evidence>
<dbReference type="GO" id="GO:0006313">
    <property type="term" value="P:DNA transposition"/>
    <property type="evidence" value="ECO:0007669"/>
    <property type="project" value="InterPro"/>
</dbReference>
<protein>
    <submittedName>
        <fullName evidence="2">IS200/IS605 family transposase</fullName>
    </submittedName>
</protein>
<dbReference type="EMBL" id="JACXAF010000012">
    <property type="protein sequence ID" value="MBD1389798.1"/>
    <property type="molecule type" value="Genomic_DNA"/>
</dbReference>
<accession>A0A8J6QJ20</accession>
<gene>
    <name evidence="2" type="primary">tnpA</name>
    <name evidence="2" type="ORF">IC617_10200</name>
</gene>
<dbReference type="NCBIfam" id="NF033573">
    <property type="entry name" value="transpos_IS200"/>
    <property type="match status" value="1"/>
</dbReference>
<dbReference type="Proteomes" id="UP000638014">
    <property type="component" value="Unassembled WGS sequence"/>
</dbReference>
<proteinExistence type="predicted"/>
<dbReference type="GO" id="GO:0004803">
    <property type="term" value="F:transposase activity"/>
    <property type="evidence" value="ECO:0007669"/>
    <property type="project" value="InterPro"/>
</dbReference>
<comment type="caution">
    <text evidence="2">The sequence shown here is derived from an EMBL/GenBank/DDBJ whole genome shotgun (WGS) entry which is preliminary data.</text>
</comment>
<dbReference type="SUPFAM" id="SSF143422">
    <property type="entry name" value="Transposase IS200-like"/>
    <property type="match status" value="1"/>
</dbReference>
<feature type="domain" description="Transposase IS200-like" evidence="1">
    <location>
        <begin position="48"/>
        <end position="164"/>
    </location>
</feature>
<dbReference type="PANTHER" id="PTHR33360">
    <property type="entry name" value="TRANSPOSASE FOR INSERTION SEQUENCE ELEMENT IS200"/>
    <property type="match status" value="1"/>
</dbReference>
<dbReference type="SMART" id="SM01321">
    <property type="entry name" value="Y1_Tnp"/>
    <property type="match status" value="1"/>
</dbReference>
<dbReference type="Pfam" id="PF01797">
    <property type="entry name" value="Y1_Tnp"/>
    <property type="match status" value="1"/>
</dbReference>